<sequence length="164" mass="19000">MKGDVIVLRKKIFGLFCLFIIFFIVLIPIVSASSLVIDEGKARGYHYTVIKEQNEFKWEVGYHNEITIITENENNNNEVLQHFRKAVNEINTKIFQIIVSISYILLVVTITIFFYKRNKELNKGSGAIIVIFAGIGLIYAIVNFIYLNTAFRDAEYYYSIILTR</sequence>
<accession>A0A1S2LU07</accession>
<dbReference type="Proteomes" id="UP000180098">
    <property type="component" value="Unassembled WGS sequence"/>
</dbReference>
<keyword evidence="1" id="KW-0812">Transmembrane</keyword>
<proteinExistence type="predicted"/>
<dbReference type="AlphaFoldDB" id="A0A1S2LU07"/>
<feature type="transmembrane region" description="Helical" evidence="1">
    <location>
        <begin position="12"/>
        <end position="37"/>
    </location>
</feature>
<name>A0A1S2LU07_9BACI</name>
<gene>
    <name evidence="2" type="ORF">BKP35_04715</name>
</gene>
<reference evidence="2 3" key="1">
    <citation type="submission" date="2016-10" db="EMBL/GenBank/DDBJ databases">
        <title>Draft genome sequences of four alkaliphilic bacteria belonging to the Anaerobacillus genus.</title>
        <authorList>
            <person name="Bassil N.M."/>
            <person name="Lloyd J.R."/>
        </authorList>
    </citation>
    <scope>NUCLEOTIDE SEQUENCE [LARGE SCALE GENOMIC DNA]</scope>
    <source>
        <strain evidence="2 3">DSM 15340</strain>
    </source>
</reference>
<feature type="transmembrane region" description="Helical" evidence="1">
    <location>
        <begin position="94"/>
        <end position="115"/>
    </location>
</feature>
<protein>
    <submittedName>
        <fullName evidence="2">Uncharacterized protein</fullName>
    </submittedName>
</protein>
<dbReference type="EMBL" id="MLQQ01000002">
    <property type="protein sequence ID" value="OIJ15157.1"/>
    <property type="molecule type" value="Genomic_DNA"/>
</dbReference>
<evidence type="ECO:0000313" key="2">
    <source>
        <dbReference type="EMBL" id="OIJ15157.1"/>
    </source>
</evidence>
<keyword evidence="3" id="KW-1185">Reference proteome</keyword>
<evidence type="ECO:0000313" key="3">
    <source>
        <dbReference type="Proteomes" id="UP000180098"/>
    </source>
</evidence>
<comment type="caution">
    <text evidence="2">The sequence shown here is derived from an EMBL/GenBank/DDBJ whole genome shotgun (WGS) entry which is preliminary data.</text>
</comment>
<feature type="transmembrane region" description="Helical" evidence="1">
    <location>
        <begin position="127"/>
        <end position="147"/>
    </location>
</feature>
<evidence type="ECO:0000256" key="1">
    <source>
        <dbReference type="SAM" id="Phobius"/>
    </source>
</evidence>
<keyword evidence="1" id="KW-1133">Transmembrane helix</keyword>
<keyword evidence="1" id="KW-0472">Membrane</keyword>
<dbReference type="NCBIfam" id="NF035925">
    <property type="entry name" value="Geo26A_fam"/>
    <property type="match status" value="1"/>
</dbReference>
<organism evidence="2 3">
    <name type="scientific">Anaerobacillus arseniciselenatis</name>
    <dbReference type="NCBI Taxonomy" id="85682"/>
    <lineage>
        <taxon>Bacteria</taxon>
        <taxon>Bacillati</taxon>
        <taxon>Bacillota</taxon>
        <taxon>Bacilli</taxon>
        <taxon>Bacillales</taxon>
        <taxon>Bacillaceae</taxon>
        <taxon>Anaerobacillus</taxon>
    </lineage>
</organism>